<feature type="non-terminal residue" evidence="1">
    <location>
        <position position="1"/>
    </location>
</feature>
<name>X1F9G0_9ZZZZ</name>
<protein>
    <recommendedName>
        <fullName evidence="2">Homing endonuclease LAGLIDADG domain-containing protein</fullName>
    </recommendedName>
</protein>
<dbReference type="AlphaFoldDB" id="X1F9G0"/>
<evidence type="ECO:0008006" key="2">
    <source>
        <dbReference type="Google" id="ProtNLM"/>
    </source>
</evidence>
<feature type="non-terminal residue" evidence="1">
    <location>
        <position position="104"/>
    </location>
</feature>
<organism evidence="1">
    <name type="scientific">marine sediment metagenome</name>
    <dbReference type="NCBI Taxonomy" id="412755"/>
    <lineage>
        <taxon>unclassified sequences</taxon>
        <taxon>metagenomes</taxon>
        <taxon>ecological metagenomes</taxon>
    </lineage>
</organism>
<dbReference type="EMBL" id="BART01040093">
    <property type="protein sequence ID" value="GAH26009.1"/>
    <property type="molecule type" value="Genomic_DNA"/>
</dbReference>
<sequence length="104" mass="12436">YFSVIRKPDLIKNIEIIYWYGFLCADGAVYKDGRVYVINFRLKLSDKERVYRFADRVGLDRDRVYIRTNFRKWKNRLITSKIAQARFGSKIMYNDIMSQGFSSS</sequence>
<reference evidence="1" key="1">
    <citation type="journal article" date="2014" name="Front. Microbiol.">
        <title>High frequency of phylogenetically diverse reductive dehalogenase-homologous genes in deep subseafloor sedimentary metagenomes.</title>
        <authorList>
            <person name="Kawai M."/>
            <person name="Futagami T."/>
            <person name="Toyoda A."/>
            <person name="Takaki Y."/>
            <person name="Nishi S."/>
            <person name="Hori S."/>
            <person name="Arai W."/>
            <person name="Tsubouchi T."/>
            <person name="Morono Y."/>
            <person name="Uchiyama I."/>
            <person name="Ito T."/>
            <person name="Fujiyama A."/>
            <person name="Inagaki F."/>
            <person name="Takami H."/>
        </authorList>
    </citation>
    <scope>NUCLEOTIDE SEQUENCE</scope>
    <source>
        <strain evidence="1">Expedition CK06-06</strain>
    </source>
</reference>
<accession>X1F9G0</accession>
<gene>
    <name evidence="1" type="ORF">S01H4_65483</name>
</gene>
<evidence type="ECO:0000313" key="1">
    <source>
        <dbReference type="EMBL" id="GAH26009.1"/>
    </source>
</evidence>
<comment type="caution">
    <text evidence="1">The sequence shown here is derived from an EMBL/GenBank/DDBJ whole genome shotgun (WGS) entry which is preliminary data.</text>
</comment>
<proteinExistence type="predicted"/>